<gene>
    <name evidence="2" type="ORF">V1478_000215</name>
</gene>
<dbReference type="AlphaFoldDB" id="A0ABD2C4Y8"/>
<protein>
    <submittedName>
        <fullName evidence="2">Glutathione S-transferase theta-3-like</fullName>
    </submittedName>
</protein>
<reference evidence="2 3" key="1">
    <citation type="journal article" date="2024" name="Ann. Entomol. Soc. Am.">
        <title>Genomic analyses of the southern and eastern yellowjacket wasps (Hymenoptera: Vespidae) reveal evolutionary signatures of social life.</title>
        <authorList>
            <person name="Catto M.A."/>
            <person name="Caine P.B."/>
            <person name="Orr S.E."/>
            <person name="Hunt B.G."/>
            <person name="Goodisman M.A.D."/>
        </authorList>
    </citation>
    <scope>NUCLEOTIDE SEQUENCE [LARGE SCALE GENOMIC DNA]</scope>
    <source>
        <strain evidence="2">233</strain>
        <tissue evidence="2">Head and thorax</tissue>
    </source>
</reference>
<sequence length="120" mass="14369">MERYLKKFMFQLADEFAIKNSVENVKPGMELQKHIFFIILIVVIDIIPSVKKPIILIGFDRSSFVLSDNNSSVNPFKKILVIECNDFKLIERYIIYIDEYILYNIEIVRYLYKEYKIPQH</sequence>
<proteinExistence type="predicted"/>
<evidence type="ECO:0000313" key="3">
    <source>
        <dbReference type="Proteomes" id="UP001607302"/>
    </source>
</evidence>
<dbReference type="EMBL" id="JAUDFV010000020">
    <property type="protein sequence ID" value="KAL2740074.1"/>
    <property type="molecule type" value="Genomic_DNA"/>
</dbReference>
<dbReference type="Proteomes" id="UP001607302">
    <property type="component" value="Unassembled WGS sequence"/>
</dbReference>
<keyword evidence="1" id="KW-1133">Transmembrane helix</keyword>
<keyword evidence="3" id="KW-1185">Reference proteome</keyword>
<feature type="transmembrane region" description="Helical" evidence="1">
    <location>
        <begin position="35"/>
        <end position="59"/>
    </location>
</feature>
<accession>A0ABD2C4Y8</accession>
<keyword evidence="1" id="KW-0812">Transmembrane</keyword>
<evidence type="ECO:0000313" key="2">
    <source>
        <dbReference type="EMBL" id="KAL2740074.1"/>
    </source>
</evidence>
<keyword evidence="1" id="KW-0472">Membrane</keyword>
<name>A0ABD2C4Y8_VESSQ</name>
<evidence type="ECO:0000256" key="1">
    <source>
        <dbReference type="SAM" id="Phobius"/>
    </source>
</evidence>
<comment type="caution">
    <text evidence="2">The sequence shown here is derived from an EMBL/GenBank/DDBJ whole genome shotgun (WGS) entry which is preliminary data.</text>
</comment>
<organism evidence="2 3">
    <name type="scientific">Vespula squamosa</name>
    <name type="common">Southern yellow jacket</name>
    <name type="synonym">Wasp</name>
    <dbReference type="NCBI Taxonomy" id="30214"/>
    <lineage>
        <taxon>Eukaryota</taxon>
        <taxon>Metazoa</taxon>
        <taxon>Ecdysozoa</taxon>
        <taxon>Arthropoda</taxon>
        <taxon>Hexapoda</taxon>
        <taxon>Insecta</taxon>
        <taxon>Pterygota</taxon>
        <taxon>Neoptera</taxon>
        <taxon>Endopterygota</taxon>
        <taxon>Hymenoptera</taxon>
        <taxon>Apocrita</taxon>
        <taxon>Aculeata</taxon>
        <taxon>Vespoidea</taxon>
        <taxon>Vespidae</taxon>
        <taxon>Vespinae</taxon>
        <taxon>Vespula</taxon>
    </lineage>
</organism>